<gene>
    <name evidence="2" type="ORF">Tci_571376</name>
</gene>
<evidence type="ECO:0000313" key="2">
    <source>
        <dbReference type="EMBL" id="GEZ99403.1"/>
    </source>
</evidence>
<name>A0A699IZM0_TANCI</name>
<comment type="caution">
    <text evidence="2">The sequence shown here is derived from an EMBL/GenBank/DDBJ whole genome shotgun (WGS) entry which is preliminary data.</text>
</comment>
<protein>
    <submittedName>
        <fullName evidence="2">Uncharacterized protein</fullName>
    </submittedName>
</protein>
<reference evidence="2" key="1">
    <citation type="journal article" date="2019" name="Sci. Rep.">
        <title>Draft genome of Tanacetum cinerariifolium, the natural source of mosquito coil.</title>
        <authorList>
            <person name="Yamashiro T."/>
            <person name="Shiraishi A."/>
            <person name="Satake H."/>
            <person name="Nakayama K."/>
        </authorList>
    </citation>
    <scope>NUCLEOTIDE SEQUENCE</scope>
</reference>
<sequence length="217" mass="23909">MAPSIMASDATATVTSVILNGDSPPPTRSIDGVEKAYPLTTVEEKLARKNDLKSRCTLLMALPNEHELKLNSYKSAKSLIEATEKRFGDLETLSMYDLYKNLKIYEVEVIGSSSTTQNTQNVAFVSSNNTDITNKAVNTVHGVFAASSKTNASNLPNFDSLSDVVIYTFFANGNVNHESQKIPTKDIKESRAPKHQDNRNRGHPEGMCQLRTLPQML</sequence>
<evidence type="ECO:0000256" key="1">
    <source>
        <dbReference type="SAM" id="MobiDB-lite"/>
    </source>
</evidence>
<dbReference type="EMBL" id="BKCJ010352838">
    <property type="protein sequence ID" value="GEZ99403.1"/>
    <property type="molecule type" value="Genomic_DNA"/>
</dbReference>
<accession>A0A699IZM0</accession>
<dbReference type="AlphaFoldDB" id="A0A699IZM0"/>
<proteinExistence type="predicted"/>
<feature type="compositionally biased region" description="Basic and acidic residues" evidence="1">
    <location>
        <begin position="180"/>
        <end position="204"/>
    </location>
</feature>
<organism evidence="2">
    <name type="scientific">Tanacetum cinerariifolium</name>
    <name type="common">Dalmatian daisy</name>
    <name type="synonym">Chrysanthemum cinerariifolium</name>
    <dbReference type="NCBI Taxonomy" id="118510"/>
    <lineage>
        <taxon>Eukaryota</taxon>
        <taxon>Viridiplantae</taxon>
        <taxon>Streptophyta</taxon>
        <taxon>Embryophyta</taxon>
        <taxon>Tracheophyta</taxon>
        <taxon>Spermatophyta</taxon>
        <taxon>Magnoliopsida</taxon>
        <taxon>eudicotyledons</taxon>
        <taxon>Gunneridae</taxon>
        <taxon>Pentapetalae</taxon>
        <taxon>asterids</taxon>
        <taxon>campanulids</taxon>
        <taxon>Asterales</taxon>
        <taxon>Asteraceae</taxon>
        <taxon>Asteroideae</taxon>
        <taxon>Anthemideae</taxon>
        <taxon>Anthemidinae</taxon>
        <taxon>Tanacetum</taxon>
    </lineage>
</organism>
<feature type="region of interest" description="Disordered" evidence="1">
    <location>
        <begin position="180"/>
        <end position="217"/>
    </location>
</feature>